<evidence type="ECO:0000313" key="2">
    <source>
        <dbReference type="Proteomes" id="UP000314294"/>
    </source>
</evidence>
<sequence length="268" mass="29916">MLPQTLAPVVHLQFLRSGVALPADAAGEGPVFDVGLVVRREMEQAYGRSPECCISCSLSEDAVWKPRPHWEQRNGFSPLGFLAELNAAAAAEEEPRRGALAGVRLRGRRVHSVRRVHRVRRVCRGEVRLQSRRILAFLSALRATEGGFDPGLPRQRLQVLGVFRRDGVHLFVVNIHGALSTFKDTRDKSCFTQPPRPQTEQRYGFSPVWISPCRSSLSSGGISIGTRSIFLPGRFFPTRRHNLHDERWTPAVSLVLASRPTLGRDDTL</sequence>
<keyword evidence="2" id="KW-1185">Reference proteome</keyword>
<comment type="caution">
    <text evidence="1">The sequence shown here is derived from an EMBL/GenBank/DDBJ whole genome shotgun (WGS) entry which is preliminary data.</text>
</comment>
<proteinExistence type="predicted"/>
<accession>A0A4Z2GCA5</accession>
<reference evidence="1 2" key="1">
    <citation type="submission" date="2019-03" db="EMBL/GenBank/DDBJ databases">
        <title>First draft genome of Liparis tanakae, snailfish: a comprehensive survey of snailfish specific genes.</title>
        <authorList>
            <person name="Kim W."/>
            <person name="Song I."/>
            <person name="Jeong J.-H."/>
            <person name="Kim D."/>
            <person name="Kim S."/>
            <person name="Ryu S."/>
            <person name="Song J.Y."/>
            <person name="Lee S.K."/>
        </authorList>
    </citation>
    <scope>NUCLEOTIDE SEQUENCE [LARGE SCALE GENOMIC DNA]</scope>
    <source>
        <tissue evidence="1">Muscle</tissue>
    </source>
</reference>
<dbReference type="AlphaFoldDB" id="A0A4Z2GCA5"/>
<dbReference type="Proteomes" id="UP000314294">
    <property type="component" value="Unassembled WGS sequence"/>
</dbReference>
<organism evidence="1 2">
    <name type="scientific">Liparis tanakae</name>
    <name type="common">Tanaka's snailfish</name>
    <dbReference type="NCBI Taxonomy" id="230148"/>
    <lineage>
        <taxon>Eukaryota</taxon>
        <taxon>Metazoa</taxon>
        <taxon>Chordata</taxon>
        <taxon>Craniata</taxon>
        <taxon>Vertebrata</taxon>
        <taxon>Euteleostomi</taxon>
        <taxon>Actinopterygii</taxon>
        <taxon>Neopterygii</taxon>
        <taxon>Teleostei</taxon>
        <taxon>Neoteleostei</taxon>
        <taxon>Acanthomorphata</taxon>
        <taxon>Eupercaria</taxon>
        <taxon>Perciformes</taxon>
        <taxon>Cottioidei</taxon>
        <taxon>Cottales</taxon>
        <taxon>Liparidae</taxon>
        <taxon>Liparis</taxon>
    </lineage>
</organism>
<name>A0A4Z2GCA5_9TELE</name>
<protein>
    <submittedName>
        <fullName evidence="1">Uncharacterized protein</fullName>
    </submittedName>
</protein>
<gene>
    <name evidence="1" type="ORF">EYF80_038954</name>
</gene>
<dbReference type="EMBL" id="SRLO01000603">
    <property type="protein sequence ID" value="TNN50871.1"/>
    <property type="molecule type" value="Genomic_DNA"/>
</dbReference>
<evidence type="ECO:0000313" key="1">
    <source>
        <dbReference type="EMBL" id="TNN50871.1"/>
    </source>
</evidence>